<reference evidence="3 4" key="1">
    <citation type="journal article" date="2016" name="Front. Microbiol.">
        <title>Genomic Resource of Rice Seed Associated Bacteria.</title>
        <authorList>
            <person name="Midha S."/>
            <person name="Bansal K."/>
            <person name="Sharma S."/>
            <person name="Kumar N."/>
            <person name="Patil P.P."/>
            <person name="Chaudhry V."/>
            <person name="Patil P.B."/>
        </authorList>
    </citation>
    <scope>NUCLEOTIDE SEQUENCE [LARGE SCALE GENOMIC DNA]</scope>
    <source>
        <strain evidence="3 4">NS365</strain>
    </source>
</reference>
<dbReference type="Pfam" id="PF09250">
    <property type="entry name" value="Prim-Pol"/>
    <property type="match status" value="1"/>
</dbReference>
<dbReference type="RefSeq" id="WP_058599298.1">
    <property type="nucleotide sequence ID" value="NZ_LDQA01000014.1"/>
</dbReference>
<dbReference type="Gene3D" id="3.40.50.300">
    <property type="entry name" value="P-loop containing nucleotide triphosphate hydrolases"/>
    <property type="match status" value="1"/>
</dbReference>
<dbReference type="EMBL" id="LDQA01000014">
    <property type="protein sequence ID" value="KTR06904.1"/>
    <property type="molecule type" value="Genomic_DNA"/>
</dbReference>
<accession>A0A175RV98</accession>
<feature type="region of interest" description="Disordered" evidence="1">
    <location>
        <begin position="398"/>
        <end position="418"/>
    </location>
</feature>
<evidence type="ECO:0000259" key="2">
    <source>
        <dbReference type="Pfam" id="PF09250"/>
    </source>
</evidence>
<dbReference type="AlphaFoldDB" id="A0A175RV98"/>
<keyword evidence="4" id="KW-1185">Reference proteome</keyword>
<sequence length="1045" mass="114784">MTPQYRPRGSIHDAFRTVAPVATVHGWAMIPSRADRVPMKAWKAYVRTGVGPNLDQIESWAREFSDMSRHVEATAMLLGEPSGNTFAIDCDTDSVEGREVIRSAMADHLPTTPFTRMSGHNTRFASIFRFAHPDDLITKDFTLAHEAADCFSILGNGRLLMAYGEHAASGKPYTWEDARYEPFTTSTWSVPVVTVEQVDAFLAAVHEKIGIRDFDRKMGRNQEPVRFEMRDDIRVPHISTAGYVLDSRGRVTDGRERFMFRIATLIVRANPHAASTEDGRAGLREMTYRVFCEKAVTHAPSISGRQVARFSTDESIRYQIADKVGRISEALGSAAVPVIRNAGAYSKASGGQTRTADVHLMPSPAARKPRVTDSYAAPFPILSLGTWLAPDGVPTHRTPGVSITVPPITHEDYSRRGGQRERLIEAREIPGDVRPTSARVTAETKNAIETLLLDAFGYREEDGPAPVSCLRGLPATGKTTRIVETLAGLRSDVGAPLRAVMLAPQHRNLNEIAEDARRAGLVVRQIRGRSSVCKNPVVERLEAKGVSPGRVCKAVVASAAGQRTEQCPHFVECPAFSQYEDLETCDLILAPHALLSMPVDKRLIEAAQIVIVDESFHSVVLDSATMPLETLIRQRGIPPVSAAERARGHFGEIHRANRDDAVAIAYRRLKAGDDIAPAFADHPHGEELLVGAIATVARGDSRAARVNPKSTIKSLDHILSADDAYGREEARFWRIVDERRRMIVAARDVPSIVVPSHEARIRLSGDTVHLSWRNDLNFRSVPWILLDGSADLHINEKILGTPIKTIHVTAPLRQHLTLVRHNGMSGTALRKAVDEMERTGRSPLLEEAAGLVTRIAQQHLGEILVVVRGVAEDALRGMMQWPDRIRFGHHGALKGLNAYESSEAIVIIGNLLPSPDALDDLAAALSYDDADPEPALVGRDGTIQWVRSEHFWPMRDGSDAQAEGPGTKGVWHTRMLAQLRDEDLIQNAARGRQVHRQEPMALYLVGDHVPAGTVVDLVVTPKTVLEATPSPKARAVQKPKLRVVA</sequence>
<proteinExistence type="predicted"/>
<gene>
    <name evidence="3" type="ORF">NS365_05575</name>
</gene>
<evidence type="ECO:0000313" key="3">
    <source>
        <dbReference type="EMBL" id="KTR06904.1"/>
    </source>
</evidence>
<feature type="domain" description="DNA primase/polymerase bifunctional N-terminal" evidence="2">
    <location>
        <begin position="25"/>
        <end position="179"/>
    </location>
</feature>
<feature type="compositionally biased region" description="Basic and acidic residues" evidence="1">
    <location>
        <begin position="409"/>
        <end position="418"/>
    </location>
</feature>
<comment type="caution">
    <text evidence="3">The sequence shown here is derived from an EMBL/GenBank/DDBJ whole genome shotgun (WGS) entry which is preliminary data.</text>
</comment>
<organism evidence="3 4">
    <name type="scientific">Aureimonas ureilytica</name>
    <dbReference type="NCBI Taxonomy" id="401562"/>
    <lineage>
        <taxon>Bacteria</taxon>
        <taxon>Pseudomonadati</taxon>
        <taxon>Pseudomonadota</taxon>
        <taxon>Alphaproteobacteria</taxon>
        <taxon>Hyphomicrobiales</taxon>
        <taxon>Aurantimonadaceae</taxon>
        <taxon>Aureimonas</taxon>
    </lineage>
</organism>
<evidence type="ECO:0000313" key="4">
    <source>
        <dbReference type="Proteomes" id="UP000078529"/>
    </source>
</evidence>
<protein>
    <recommendedName>
        <fullName evidence="2">DNA primase/polymerase bifunctional N-terminal domain-containing protein</fullName>
    </recommendedName>
</protein>
<dbReference type="InterPro" id="IPR027417">
    <property type="entry name" value="P-loop_NTPase"/>
</dbReference>
<dbReference type="InterPro" id="IPR015330">
    <property type="entry name" value="DNA_primase/pol_bifunc_N"/>
</dbReference>
<dbReference type="Proteomes" id="UP000078529">
    <property type="component" value="Unassembled WGS sequence"/>
</dbReference>
<name>A0A175RV98_9HYPH</name>
<dbReference type="PATRIC" id="fig|401562.4.peg.747"/>
<evidence type="ECO:0000256" key="1">
    <source>
        <dbReference type="SAM" id="MobiDB-lite"/>
    </source>
</evidence>